<feature type="domain" description="Nudix hydrolase" evidence="2">
    <location>
        <begin position="61"/>
        <end position="97"/>
    </location>
</feature>
<organism evidence="3 4">
    <name type="scientific">Streptomyces puniciscabiei</name>
    <dbReference type="NCBI Taxonomy" id="164348"/>
    <lineage>
        <taxon>Bacteria</taxon>
        <taxon>Bacillati</taxon>
        <taxon>Actinomycetota</taxon>
        <taxon>Actinomycetes</taxon>
        <taxon>Kitasatosporales</taxon>
        <taxon>Streptomycetaceae</taxon>
        <taxon>Streptomyces</taxon>
    </lineage>
</organism>
<feature type="region of interest" description="Disordered" evidence="1">
    <location>
        <begin position="142"/>
        <end position="164"/>
    </location>
</feature>
<reference evidence="3 4" key="1">
    <citation type="submission" date="2019-06" db="EMBL/GenBank/DDBJ databases">
        <title>Sequencing the genomes of 1000 actinobacteria strains.</title>
        <authorList>
            <person name="Klenk H.-P."/>
        </authorList>
    </citation>
    <scope>NUCLEOTIDE SEQUENCE [LARGE SCALE GENOMIC DNA]</scope>
    <source>
        <strain evidence="3 4">DSM 41929</strain>
    </source>
</reference>
<dbReference type="InterPro" id="IPR000086">
    <property type="entry name" value="NUDIX_hydrolase_dom"/>
</dbReference>
<dbReference type="RefSeq" id="WP_234357723.1">
    <property type="nucleotide sequence ID" value="NZ_JBPJFI010000001.1"/>
</dbReference>
<sequence>MGPDARAGVVAGSRAPGGRNPGYEGCEGVRVTGPSACAPAAATPATSTSATNIALICVRGPGGHVEPGEPVHQALAHELDEELGLDLTAANGVPHLTWIQDAMITRPGPTPPRKLHLVTRTRPTKRCSHGCRSPSWLLRPRRSTPPWPSCRTWTTPTTRGSDAP</sequence>
<evidence type="ECO:0000256" key="1">
    <source>
        <dbReference type="SAM" id="MobiDB-lite"/>
    </source>
</evidence>
<evidence type="ECO:0000313" key="4">
    <source>
        <dbReference type="Proteomes" id="UP000318103"/>
    </source>
</evidence>
<evidence type="ECO:0000313" key="3">
    <source>
        <dbReference type="EMBL" id="TQK86282.1"/>
    </source>
</evidence>
<dbReference type="InterPro" id="IPR015797">
    <property type="entry name" value="NUDIX_hydrolase-like_dom_sf"/>
</dbReference>
<dbReference type="Gene3D" id="3.90.79.10">
    <property type="entry name" value="Nucleoside Triphosphate Pyrophosphohydrolase"/>
    <property type="match status" value="1"/>
</dbReference>
<proteinExistence type="predicted"/>
<gene>
    <name evidence="3" type="ORF">FB563_6401</name>
</gene>
<feature type="region of interest" description="Disordered" evidence="1">
    <location>
        <begin position="1"/>
        <end position="21"/>
    </location>
</feature>
<comment type="caution">
    <text evidence="3">The sequence shown here is derived from an EMBL/GenBank/DDBJ whole genome shotgun (WGS) entry which is preliminary data.</text>
</comment>
<dbReference type="Pfam" id="PF00293">
    <property type="entry name" value="NUDIX"/>
    <property type="match status" value="1"/>
</dbReference>
<dbReference type="EMBL" id="VFNX01000002">
    <property type="protein sequence ID" value="TQK86282.1"/>
    <property type="molecule type" value="Genomic_DNA"/>
</dbReference>
<dbReference type="SUPFAM" id="SSF55811">
    <property type="entry name" value="Nudix"/>
    <property type="match status" value="1"/>
</dbReference>
<dbReference type="Proteomes" id="UP000318103">
    <property type="component" value="Unassembled WGS sequence"/>
</dbReference>
<protein>
    <submittedName>
        <fullName evidence="3">NUDIX domain-containing protein</fullName>
    </submittedName>
</protein>
<name>A0A542THG1_9ACTN</name>
<dbReference type="AlphaFoldDB" id="A0A542THG1"/>
<feature type="compositionally biased region" description="Polar residues" evidence="1">
    <location>
        <begin position="153"/>
        <end position="164"/>
    </location>
</feature>
<accession>A0A542THG1</accession>
<keyword evidence="4" id="KW-1185">Reference proteome</keyword>
<evidence type="ECO:0000259" key="2">
    <source>
        <dbReference type="Pfam" id="PF00293"/>
    </source>
</evidence>